<dbReference type="InterPro" id="IPR036942">
    <property type="entry name" value="Beta-barrel_TonB_sf"/>
</dbReference>
<dbReference type="Gene3D" id="2.60.40.1120">
    <property type="entry name" value="Carboxypeptidase-like, regulatory domain"/>
    <property type="match status" value="1"/>
</dbReference>
<dbReference type="InterPro" id="IPR039426">
    <property type="entry name" value="TonB-dep_rcpt-like"/>
</dbReference>
<accession>A0ABX0UAP5</accession>
<dbReference type="Gene3D" id="2.170.130.10">
    <property type="entry name" value="TonB-dependent receptor, plug domain"/>
    <property type="match status" value="1"/>
</dbReference>
<keyword evidence="2 7" id="KW-0813">Transport</keyword>
<evidence type="ECO:0000256" key="6">
    <source>
        <dbReference type="ARBA" id="ARBA00023237"/>
    </source>
</evidence>
<dbReference type="InterPro" id="IPR008969">
    <property type="entry name" value="CarboxyPept-like_regulatory"/>
</dbReference>
<comment type="subcellular location">
    <subcellularLocation>
        <location evidence="1 7">Cell outer membrane</location>
        <topology evidence="1 7">Multi-pass membrane protein</topology>
    </subcellularLocation>
</comment>
<evidence type="ECO:0000256" key="3">
    <source>
        <dbReference type="ARBA" id="ARBA00022452"/>
    </source>
</evidence>
<feature type="chain" id="PRO_5047307994" evidence="8">
    <location>
        <begin position="30"/>
        <end position="1029"/>
    </location>
</feature>
<evidence type="ECO:0000256" key="4">
    <source>
        <dbReference type="ARBA" id="ARBA00022692"/>
    </source>
</evidence>
<dbReference type="Gene3D" id="2.40.170.20">
    <property type="entry name" value="TonB-dependent receptor, beta-barrel domain"/>
    <property type="match status" value="1"/>
</dbReference>
<evidence type="ECO:0000259" key="9">
    <source>
        <dbReference type="Pfam" id="PF07715"/>
    </source>
</evidence>
<dbReference type="Pfam" id="PF07715">
    <property type="entry name" value="Plug"/>
    <property type="match status" value="1"/>
</dbReference>
<dbReference type="InterPro" id="IPR012910">
    <property type="entry name" value="Plug_dom"/>
</dbReference>
<evidence type="ECO:0000313" key="10">
    <source>
        <dbReference type="EMBL" id="NIJ44531.1"/>
    </source>
</evidence>
<keyword evidence="4 7" id="KW-0812">Transmembrane</keyword>
<keyword evidence="6 7" id="KW-0998">Cell outer membrane</keyword>
<dbReference type="Proteomes" id="UP000745859">
    <property type="component" value="Unassembled WGS sequence"/>
</dbReference>
<gene>
    <name evidence="10" type="ORF">FHR24_000970</name>
</gene>
<evidence type="ECO:0000313" key="11">
    <source>
        <dbReference type="Proteomes" id="UP000745859"/>
    </source>
</evidence>
<dbReference type="EMBL" id="JAASQL010000001">
    <property type="protein sequence ID" value="NIJ44531.1"/>
    <property type="molecule type" value="Genomic_DNA"/>
</dbReference>
<protein>
    <submittedName>
        <fullName evidence="10">TonB-linked SusC/RagA family outer membrane protein</fullName>
    </submittedName>
</protein>
<dbReference type="InterPro" id="IPR023997">
    <property type="entry name" value="TonB-dep_OMP_SusC/RagA_CS"/>
</dbReference>
<keyword evidence="5 7" id="KW-0472">Membrane</keyword>
<dbReference type="PROSITE" id="PS52016">
    <property type="entry name" value="TONB_DEPENDENT_REC_3"/>
    <property type="match status" value="1"/>
</dbReference>
<evidence type="ECO:0000256" key="8">
    <source>
        <dbReference type="SAM" id="SignalP"/>
    </source>
</evidence>
<keyword evidence="3 7" id="KW-1134">Transmembrane beta strand</keyword>
<proteinExistence type="inferred from homology"/>
<evidence type="ECO:0000256" key="2">
    <source>
        <dbReference type="ARBA" id="ARBA00022448"/>
    </source>
</evidence>
<keyword evidence="8" id="KW-0732">Signal</keyword>
<sequence>MKFKLFDNLKTKSVLFVLLSVFSFSFMHAQSKKVSGNVSSIDGPAIGATVSVKSTGRLTVTDFDGNFEIDVKNNDVLVVDYMGYTKKEVPVKGKTIVKIELKQDAAQLEEVVVVGYGTQKKKEVTGAVANVKAEVIERTATADLGSAIQGQIAGVNVVATSGEPGEESNIQIRGVNSILGNNRPLYVVDGIPYEDDPKLSMNEIESIDVLKDGASAAIYGTRGAAGVILITTKKAREGQMNVRLNSYFGVQKITSSTPILDRNQRLFVEHLEGEALKGTRFGNTWTVIERSPHYLTNDTNLFDLIENDYATIQNHNLSISGGKNGLSYNVNGSFFSQEGVLWNSQYDRFNLRSNTSYKKGKWDIKSGISFRVEDNKISPWGLIQDAIKYSPLQPELVTDASVLENLGDDNEAQNVSYLGQKLNQKNDRVNHYFDVNINATYNISDNLKFTTRGAVSYNNGTQVTVNPEFIAIKDDGTKIQNTQSSVTNTSTLQTKKTIDGFLNYKKSIGSHNVNFTLAYSAEQYEYSQFLARKFDLFNNEITVLNNALQDEAYVESGTNQWTQDRRNTIIGSLARVQYNYKGKYLVNAFVRRDGSSRFRAEPYAIFPSVSLGWNVHDEYFWSPIKRYISQFKVRASRGTTGNNGAPDYAFAPVIQLSRDYVFGGDGGEVLYNGATQETFADPNLKWETSISQNLGVDMAFLSNKLTMNLDLYRTNKEDMLLPVLVPTSAGGGSADETVVRNVGDMTNQGIELAVNYRHKGKFSWNTGLTFTKNENEVTKMDESNPVIYFDDSTISGHSNDQDLTTLVREGYEAGAFFLHETNGVIQTQEQLLAYQQIDPNALMGDLIYVDENGDGKITIDDRTYAGSGVPEFEIGWNFNAYYKGFDMAMQWYGAFGGEILNGNKALAYKSQNHQDLLYQWSSFNTDSNIPVYRTATHNNYRGHTDYWLEDGSYLRLRNITVGYTIPKKKTQKMGVNKLRFYLAAQNLLTLTKYTGYDPEVGGNGLSTRGIDKGRYPVTGQVRAGIQLEF</sequence>
<name>A0ABX0UAP5_9FLAO</name>
<evidence type="ECO:0000256" key="5">
    <source>
        <dbReference type="ARBA" id="ARBA00023136"/>
    </source>
</evidence>
<dbReference type="SUPFAM" id="SSF56935">
    <property type="entry name" value="Porins"/>
    <property type="match status" value="1"/>
</dbReference>
<comment type="caution">
    <text evidence="10">The sequence shown here is derived from an EMBL/GenBank/DDBJ whole genome shotgun (WGS) entry which is preliminary data.</text>
</comment>
<dbReference type="Pfam" id="PF13715">
    <property type="entry name" value="CarbopepD_reg_2"/>
    <property type="match status" value="1"/>
</dbReference>
<evidence type="ECO:0000256" key="1">
    <source>
        <dbReference type="ARBA" id="ARBA00004571"/>
    </source>
</evidence>
<feature type="domain" description="TonB-dependent receptor plug" evidence="9">
    <location>
        <begin position="120"/>
        <end position="227"/>
    </location>
</feature>
<dbReference type="InterPro" id="IPR037066">
    <property type="entry name" value="Plug_dom_sf"/>
</dbReference>
<dbReference type="SUPFAM" id="SSF49464">
    <property type="entry name" value="Carboxypeptidase regulatory domain-like"/>
    <property type="match status" value="1"/>
</dbReference>
<keyword evidence="11" id="KW-1185">Reference proteome</keyword>
<comment type="similarity">
    <text evidence="7">Belongs to the TonB-dependent receptor family.</text>
</comment>
<reference evidence="10 11" key="1">
    <citation type="submission" date="2020-03" db="EMBL/GenBank/DDBJ databases">
        <title>Genomic Encyclopedia of Type Strains, Phase IV (KMG-IV): sequencing the most valuable type-strain genomes for metagenomic binning, comparative biology and taxonomic classification.</title>
        <authorList>
            <person name="Goeker M."/>
        </authorList>
    </citation>
    <scope>NUCLEOTIDE SEQUENCE [LARGE SCALE GENOMIC DNA]</scope>
    <source>
        <strain evidence="10 11">DSM 101599</strain>
    </source>
</reference>
<dbReference type="RefSeq" id="WP_167184696.1">
    <property type="nucleotide sequence ID" value="NZ_JAASQL010000001.1"/>
</dbReference>
<evidence type="ECO:0000256" key="7">
    <source>
        <dbReference type="PROSITE-ProRule" id="PRU01360"/>
    </source>
</evidence>
<dbReference type="InterPro" id="IPR023996">
    <property type="entry name" value="TonB-dep_OMP_SusC/RagA"/>
</dbReference>
<dbReference type="NCBIfam" id="TIGR04057">
    <property type="entry name" value="SusC_RagA_signa"/>
    <property type="match status" value="1"/>
</dbReference>
<feature type="signal peptide" evidence="8">
    <location>
        <begin position="1"/>
        <end position="29"/>
    </location>
</feature>
<dbReference type="NCBIfam" id="TIGR04056">
    <property type="entry name" value="OMP_RagA_SusC"/>
    <property type="match status" value="1"/>
</dbReference>
<organism evidence="10 11">
    <name type="scientific">Wenyingzhuangia heitensis</name>
    <dbReference type="NCBI Taxonomy" id="1487859"/>
    <lineage>
        <taxon>Bacteria</taxon>
        <taxon>Pseudomonadati</taxon>
        <taxon>Bacteroidota</taxon>
        <taxon>Flavobacteriia</taxon>
        <taxon>Flavobacteriales</taxon>
        <taxon>Flavobacteriaceae</taxon>
        <taxon>Wenyingzhuangia</taxon>
    </lineage>
</organism>